<dbReference type="Proteomes" id="UP001229355">
    <property type="component" value="Chromosome 2"/>
</dbReference>
<protein>
    <submittedName>
        <fullName evidence="5">LacI family DNA-binding transcriptional regulator</fullName>
    </submittedName>
</protein>
<dbReference type="PANTHER" id="PTHR30146">
    <property type="entry name" value="LACI-RELATED TRANSCRIPTIONAL REPRESSOR"/>
    <property type="match status" value="1"/>
</dbReference>
<evidence type="ECO:0000259" key="4">
    <source>
        <dbReference type="PROSITE" id="PS50932"/>
    </source>
</evidence>
<dbReference type="InterPro" id="IPR046335">
    <property type="entry name" value="LacI/GalR-like_sensor"/>
</dbReference>
<keyword evidence="3" id="KW-0804">Transcription</keyword>
<dbReference type="Gene3D" id="3.40.50.2300">
    <property type="match status" value="2"/>
</dbReference>
<organism evidence="5 6">
    <name type="scientific">Sinorhizobium garamanticum</name>
    <dbReference type="NCBI Taxonomy" id="680247"/>
    <lineage>
        <taxon>Bacteria</taxon>
        <taxon>Pseudomonadati</taxon>
        <taxon>Pseudomonadota</taxon>
        <taxon>Alphaproteobacteria</taxon>
        <taxon>Hyphomicrobiales</taxon>
        <taxon>Rhizobiaceae</taxon>
        <taxon>Sinorhizobium/Ensifer group</taxon>
        <taxon>Sinorhizobium</taxon>
    </lineage>
</organism>
<dbReference type="InterPro" id="IPR010982">
    <property type="entry name" value="Lambda_DNA-bd_dom_sf"/>
</dbReference>
<dbReference type="EMBL" id="CP120374">
    <property type="protein sequence ID" value="WEX90177.1"/>
    <property type="molecule type" value="Genomic_DNA"/>
</dbReference>
<dbReference type="Pfam" id="PF00356">
    <property type="entry name" value="LacI"/>
    <property type="match status" value="1"/>
</dbReference>
<dbReference type="SUPFAM" id="SSF53822">
    <property type="entry name" value="Periplasmic binding protein-like I"/>
    <property type="match status" value="1"/>
</dbReference>
<dbReference type="InterPro" id="IPR028082">
    <property type="entry name" value="Peripla_BP_I"/>
</dbReference>
<feature type="domain" description="HTH lacI-type" evidence="4">
    <location>
        <begin position="12"/>
        <end position="66"/>
    </location>
</feature>
<dbReference type="PANTHER" id="PTHR30146:SF109">
    <property type="entry name" value="HTH-TYPE TRANSCRIPTIONAL REGULATOR GALS"/>
    <property type="match status" value="1"/>
</dbReference>
<dbReference type="RefSeq" id="WP_280662144.1">
    <property type="nucleotide sequence ID" value="NZ_CP120374.1"/>
</dbReference>
<keyword evidence="6" id="KW-1185">Reference proteome</keyword>
<dbReference type="CDD" id="cd01392">
    <property type="entry name" value="HTH_LacI"/>
    <property type="match status" value="1"/>
</dbReference>
<proteinExistence type="predicted"/>
<name>A0ABY8DJN4_9HYPH</name>
<dbReference type="SMART" id="SM00354">
    <property type="entry name" value="HTH_LACI"/>
    <property type="match status" value="1"/>
</dbReference>
<evidence type="ECO:0000256" key="1">
    <source>
        <dbReference type="ARBA" id="ARBA00023015"/>
    </source>
</evidence>
<evidence type="ECO:0000256" key="3">
    <source>
        <dbReference type="ARBA" id="ARBA00023163"/>
    </source>
</evidence>
<dbReference type="Gene3D" id="1.10.260.40">
    <property type="entry name" value="lambda repressor-like DNA-binding domains"/>
    <property type="match status" value="1"/>
</dbReference>
<accession>A0ABY8DJN4</accession>
<gene>
    <name evidence="5" type="ORF">PZN02_005542</name>
</gene>
<dbReference type="InterPro" id="IPR000843">
    <property type="entry name" value="HTH_LacI"/>
</dbReference>
<dbReference type="SUPFAM" id="SSF47413">
    <property type="entry name" value="lambda repressor-like DNA-binding domains"/>
    <property type="match status" value="1"/>
</dbReference>
<evidence type="ECO:0000256" key="2">
    <source>
        <dbReference type="ARBA" id="ARBA00023125"/>
    </source>
</evidence>
<dbReference type="Pfam" id="PF13377">
    <property type="entry name" value="Peripla_BP_3"/>
    <property type="match status" value="1"/>
</dbReference>
<reference evidence="5 6" key="1">
    <citation type="submission" date="2023-03" db="EMBL/GenBank/DDBJ databases">
        <authorList>
            <person name="Kaur S."/>
            <person name="Espinosa-Saiz D."/>
            <person name="Velazquez E."/>
            <person name="Menendez E."/>
            <person name="diCenzo G.C."/>
        </authorList>
    </citation>
    <scope>NUCLEOTIDE SEQUENCE [LARGE SCALE GENOMIC DNA]</scope>
    <source>
        <strain evidence="5 6">LMG 24692</strain>
    </source>
</reference>
<keyword evidence="1" id="KW-0805">Transcription regulation</keyword>
<dbReference type="CDD" id="cd06278">
    <property type="entry name" value="PBP1_LacI-like"/>
    <property type="match status" value="1"/>
</dbReference>
<sequence length="350" mass="38966">MTNKPNETPQRITAETVAEVAKVSRAAVSRAFNPDAPLKPEKRASILRIAEELGYVPDRAARALVTRRTHLVGMIVPDVCSPWESQEIDALTTALQAEGFATLLFKTRTDFSMDETLLAYMRGFNPDSVIAFTENVRPHILTRFLDRAVPIYINYLMDEEPADGLPAREPEALYDRIDVDQWEGMEQAVALLAGYGCRRIAYLSGKRDSLAEQARRRTLEALLARRGLNPPTIIPGDFSYDAGHAGTLDLFRVGEGADAIFAANDESAFGALDALRYELKRRVPEDVKVVGFDDISQSHWRSYNLTTVKVDLEARTRALVRLILRRLKDPAAPALSETVRTRLVVRGTVG</sequence>
<dbReference type="PROSITE" id="PS50932">
    <property type="entry name" value="HTH_LACI_2"/>
    <property type="match status" value="1"/>
</dbReference>
<keyword evidence="2 5" id="KW-0238">DNA-binding</keyword>
<evidence type="ECO:0000313" key="5">
    <source>
        <dbReference type="EMBL" id="WEX90177.1"/>
    </source>
</evidence>
<dbReference type="GO" id="GO:0003677">
    <property type="term" value="F:DNA binding"/>
    <property type="evidence" value="ECO:0007669"/>
    <property type="project" value="UniProtKB-KW"/>
</dbReference>
<evidence type="ECO:0000313" key="6">
    <source>
        <dbReference type="Proteomes" id="UP001229355"/>
    </source>
</evidence>